<proteinExistence type="predicted"/>
<feature type="transmembrane region" description="Helical" evidence="2">
    <location>
        <begin position="189"/>
        <end position="213"/>
    </location>
</feature>
<dbReference type="EMBL" id="OZ023704">
    <property type="protein sequence ID" value="CAK9873600.1"/>
    <property type="molecule type" value="Genomic_DNA"/>
</dbReference>
<evidence type="ECO:0000256" key="3">
    <source>
        <dbReference type="SAM" id="SignalP"/>
    </source>
</evidence>
<evidence type="ECO:0000256" key="2">
    <source>
        <dbReference type="SAM" id="Phobius"/>
    </source>
</evidence>
<gene>
    <name evidence="4" type="ORF">CSSPJE1EN2_LOCUS16072</name>
</gene>
<keyword evidence="5" id="KW-1185">Reference proteome</keyword>
<evidence type="ECO:0000256" key="1">
    <source>
        <dbReference type="SAM" id="MobiDB-lite"/>
    </source>
</evidence>
<feature type="transmembrane region" description="Helical" evidence="2">
    <location>
        <begin position="153"/>
        <end position="169"/>
    </location>
</feature>
<organism evidence="4 5">
    <name type="scientific">Sphagnum jensenii</name>
    <dbReference type="NCBI Taxonomy" id="128206"/>
    <lineage>
        <taxon>Eukaryota</taxon>
        <taxon>Viridiplantae</taxon>
        <taxon>Streptophyta</taxon>
        <taxon>Embryophyta</taxon>
        <taxon>Bryophyta</taxon>
        <taxon>Sphagnophytina</taxon>
        <taxon>Sphagnopsida</taxon>
        <taxon>Sphagnales</taxon>
        <taxon>Sphagnaceae</taxon>
        <taxon>Sphagnum</taxon>
    </lineage>
</organism>
<reference evidence="4" key="1">
    <citation type="submission" date="2024-03" db="EMBL/GenBank/DDBJ databases">
        <authorList>
            <consortium name="ELIXIR-Norway"/>
            <consortium name="Elixir Norway"/>
        </authorList>
    </citation>
    <scope>NUCLEOTIDE SEQUENCE</scope>
</reference>
<evidence type="ECO:0000313" key="5">
    <source>
        <dbReference type="Proteomes" id="UP001497522"/>
    </source>
</evidence>
<feature type="signal peptide" evidence="3">
    <location>
        <begin position="1"/>
        <end position="32"/>
    </location>
</feature>
<name>A0ABP1BE27_9BRYO</name>
<keyword evidence="2" id="KW-0472">Membrane</keyword>
<protein>
    <submittedName>
        <fullName evidence="4">Uncharacterized protein</fullName>
    </submittedName>
</protein>
<accession>A0ABP1BE27</accession>
<keyword evidence="3" id="KW-0732">Signal</keyword>
<feature type="region of interest" description="Disordered" evidence="1">
    <location>
        <begin position="48"/>
        <end position="71"/>
    </location>
</feature>
<keyword evidence="2" id="KW-1133">Transmembrane helix</keyword>
<feature type="chain" id="PRO_5047005602" evidence="3">
    <location>
        <begin position="33"/>
        <end position="316"/>
    </location>
</feature>
<keyword evidence="2" id="KW-0812">Transmembrane</keyword>
<evidence type="ECO:0000313" key="4">
    <source>
        <dbReference type="EMBL" id="CAK9873600.1"/>
    </source>
</evidence>
<dbReference type="Proteomes" id="UP001497522">
    <property type="component" value="Chromosome 3"/>
</dbReference>
<sequence>MVEKYGGATRISAQAVGWRAGLLASLFPLAQCCSSVVWGITSDRTGRKASGYDQLPRQDVSTMDSDKLPEDEPKCSEIVQLTSMDGDQVLSTASCKQKLIVVISTSGKSEKNHIVTSEEGGDDSCCRTQGTVSVCKETWDKAPSRFSWLNRDVLLVSLCYSMTGFIFIITDELFPIFGAASSSVGGLGFSSFALGLILGEGGVVLFCTLFFCIQSPAMESSSLVHGRSKSSILLRICWSVDIGEQFSFSRAHWSRNRAKQQLLQSLPSSGTSMWGNDLVICLRPKIPSASVLGMAVCCVSLNFHSRLVIFATSFIK</sequence>